<keyword evidence="1" id="KW-0472">Membrane</keyword>
<dbReference type="RefSeq" id="WP_197956167.1">
    <property type="nucleotide sequence ID" value="NZ_CP065668.1"/>
</dbReference>
<feature type="transmembrane region" description="Helical" evidence="1">
    <location>
        <begin position="41"/>
        <end position="61"/>
    </location>
</feature>
<evidence type="ECO:0000256" key="1">
    <source>
        <dbReference type="SAM" id="Phobius"/>
    </source>
</evidence>
<evidence type="ECO:0008006" key="4">
    <source>
        <dbReference type="Google" id="ProtNLM"/>
    </source>
</evidence>
<protein>
    <recommendedName>
        <fullName evidence="4">Transmembrane protein</fullName>
    </recommendedName>
</protein>
<dbReference type="Proteomes" id="UP000594778">
    <property type="component" value="Chromosome"/>
</dbReference>
<dbReference type="AlphaFoldDB" id="A0A7T2VZW6"/>
<sequence>MAKKVSTEKELGEALKNEEDTIEITGDLAKKTIKLRATGKVAWAIALAAIGIAVYAAIVAIPTGGSSAAISAFAAPAAVGILGGAVTYTAIAIAVAAGGVGALTTLRSYKEVARTSSSITLKRN</sequence>
<evidence type="ECO:0000313" key="2">
    <source>
        <dbReference type="EMBL" id="QPS09130.1"/>
    </source>
</evidence>
<proteinExistence type="predicted"/>
<keyword evidence="1" id="KW-0812">Transmembrane</keyword>
<reference evidence="2 3" key="1">
    <citation type="submission" date="2020-12" db="EMBL/GenBank/DDBJ databases">
        <title>FDA dAtabase for Regulatory Grade micrObial Sequences (FDA-ARGOS): Supporting development and validation of Infectious Disease Dx tests.</title>
        <authorList>
            <person name="Sproer C."/>
            <person name="Gronow S."/>
            <person name="Severitt S."/>
            <person name="Schroder I."/>
            <person name="Tallon L."/>
            <person name="Sadzewicz L."/>
            <person name="Zhao X."/>
            <person name="Boylan J."/>
            <person name="Ott S."/>
            <person name="Bowen H."/>
            <person name="Vavikolanu K."/>
            <person name="Mehta A."/>
            <person name="Aluvathingal J."/>
            <person name="Nadendla S."/>
            <person name="Lowell S."/>
            <person name="Myers T."/>
            <person name="Yan Y."/>
            <person name="Sichtig H."/>
        </authorList>
    </citation>
    <scope>NUCLEOTIDE SEQUENCE [LARGE SCALE GENOMIC DNA]</scope>
    <source>
        <strain evidence="2 3">FDAARGOS_909</strain>
    </source>
</reference>
<dbReference type="EMBL" id="CP065668">
    <property type="protein sequence ID" value="QPS09130.1"/>
    <property type="molecule type" value="Genomic_DNA"/>
</dbReference>
<keyword evidence="1" id="KW-1133">Transmembrane helix</keyword>
<accession>A0A7T2VZW6</accession>
<evidence type="ECO:0000313" key="3">
    <source>
        <dbReference type="Proteomes" id="UP000594778"/>
    </source>
</evidence>
<feature type="transmembrane region" description="Helical" evidence="1">
    <location>
        <begin position="73"/>
        <end position="106"/>
    </location>
</feature>
<organism evidence="2 3">
    <name type="scientific">Delftia acidovorans</name>
    <name type="common">Pseudomonas acidovorans</name>
    <name type="synonym">Comamonas acidovorans</name>
    <dbReference type="NCBI Taxonomy" id="80866"/>
    <lineage>
        <taxon>Bacteria</taxon>
        <taxon>Pseudomonadati</taxon>
        <taxon>Pseudomonadota</taxon>
        <taxon>Betaproteobacteria</taxon>
        <taxon>Burkholderiales</taxon>
        <taxon>Comamonadaceae</taxon>
        <taxon>Delftia</taxon>
    </lineage>
</organism>
<gene>
    <name evidence="2" type="ORF">I6G66_03505</name>
</gene>
<name>A0A7T2VZW6_DELAC</name>